<gene>
    <name evidence="2" type="ORF">RND71_035616</name>
</gene>
<comment type="caution">
    <text evidence="2">The sequence shown here is derived from an EMBL/GenBank/DDBJ whole genome shotgun (WGS) entry which is preliminary data.</text>
</comment>
<proteinExistence type="predicted"/>
<organism evidence="2 3">
    <name type="scientific">Anisodus tanguticus</name>
    <dbReference type="NCBI Taxonomy" id="243964"/>
    <lineage>
        <taxon>Eukaryota</taxon>
        <taxon>Viridiplantae</taxon>
        <taxon>Streptophyta</taxon>
        <taxon>Embryophyta</taxon>
        <taxon>Tracheophyta</taxon>
        <taxon>Spermatophyta</taxon>
        <taxon>Magnoliopsida</taxon>
        <taxon>eudicotyledons</taxon>
        <taxon>Gunneridae</taxon>
        <taxon>Pentapetalae</taxon>
        <taxon>asterids</taxon>
        <taxon>lamiids</taxon>
        <taxon>Solanales</taxon>
        <taxon>Solanaceae</taxon>
        <taxon>Solanoideae</taxon>
        <taxon>Hyoscyameae</taxon>
        <taxon>Anisodus</taxon>
    </lineage>
</organism>
<sequence length="243" mass="26773">MNMVSRIHGNRMGNGTKDSISKLVSDLNSAKLESDVALAFSPCIITISPFCEEKYCLIIESEEEPSASAQPNMPKTNEEIPDETPLKQFFPKGIPRCAKSSDAPNVATDATISQTTFQPTSEETQIPTSSNSTKSESLAMSDSDTESQSLERSQVRNKSKLLRFSFLNHLPQAVHIFLNFHNRSMRLSRELSTINREATTVNRYPGSDCKNTKRALGISSHKSGSQVLSECVDNILSNITIVV</sequence>
<dbReference type="AlphaFoldDB" id="A0AAE1R4T9"/>
<feature type="compositionally biased region" description="Polar residues" evidence="1">
    <location>
        <begin position="108"/>
        <end position="152"/>
    </location>
</feature>
<dbReference type="Proteomes" id="UP001291623">
    <property type="component" value="Unassembled WGS sequence"/>
</dbReference>
<feature type="region of interest" description="Disordered" evidence="1">
    <location>
        <begin position="100"/>
        <end position="154"/>
    </location>
</feature>
<keyword evidence="3" id="KW-1185">Reference proteome</keyword>
<reference evidence="2" key="1">
    <citation type="submission" date="2023-12" db="EMBL/GenBank/DDBJ databases">
        <title>Genome assembly of Anisodus tanguticus.</title>
        <authorList>
            <person name="Wang Y.-J."/>
        </authorList>
    </citation>
    <scope>NUCLEOTIDE SEQUENCE</scope>
    <source>
        <strain evidence="2">KB-2021</strain>
        <tissue evidence="2">Leaf</tissue>
    </source>
</reference>
<evidence type="ECO:0000313" key="3">
    <source>
        <dbReference type="Proteomes" id="UP001291623"/>
    </source>
</evidence>
<protein>
    <submittedName>
        <fullName evidence="2">Uncharacterized protein</fullName>
    </submittedName>
</protein>
<evidence type="ECO:0000313" key="2">
    <source>
        <dbReference type="EMBL" id="KAK4345440.1"/>
    </source>
</evidence>
<accession>A0AAE1R4T9</accession>
<dbReference type="EMBL" id="JAVYJV010000019">
    <property type="protein sequence ID" value="KAK4345440.1"/>
    <property type="molecule type" value="Genomic_DNA"/>
</dbReference>
<feature type="region of interest" description="Disordered" evidence="1">
    <location>
        <begin position="64"/>
        <end position="84"/>
    </location>
</feature>
<evidence type="ECO:0000256" key="1">
    <source>
        <dbReference type="SAM" id="MobiDB-lite"/>
    </source>
</evidence>
<name>A0AAE1R4T9_9SOLA</name>